<feature type="region of interest" description="Disordered" evidence="1">
    <location>
        <begin position="208"/>
        <end position="227"/>
    </location>
</feature>
<feature type="region of interest" description="Disordered" evidence="1">
    <location>
        <begin position="469"/>
        <end position="504"/>
    </location>
</feature>
<feature type="region of interest" description="Disordered" evidence="1">
    <location>
        <begin position="175"/>
        <end position="195"/>
    </location>
</feature>
<sequence>MGFLKRLFSRKGKKPTRKPVISNPLPVIRETGNDSMAEVTAILRSSSARYAVVREFDHTALPPIPHPINQVLPTPPASSAVSLASATSSINSTRGTFTVKVHQRRRHTSTEFPNAYGDEGPSHQGNSSQLLGLRSDPSVASLLDLYDEHGRLPKQAFSNSPPREGRAQVVRSGSTLRQLLGNPSNTGGSDTSDLGDISWAEQFLGETESITSTVSSPTIATPDTDAHFPVDDVSSGILENAGISSLEVEVSDIVETPPRTTHNQGPYASSDPSTPQRASQVFGFLTKDRGSKVIEDDERSLPELPDVSGSPSSDEEPQLPRNRSRSHFSPDSSLDASRPSTPEATTPANNVQIILPHGPTKVIVTAPTPSQHHDSLVQIPIRGPRGPRAHQRYRSLKMSQARDSYTALPVRRHVSRGSLASISVSSVEQRPRADAPPKEEQLIKKGSKRRSILAVFEKENSLLSAKPEVPRTPIRTGSISRPLPHRGSIKAASPARSLELSETGKRIQAEERARARYI</sequence>
<protein>
    <submittedName>
        <fullName evidence="2">Uncharacterized protein</fullName>
    </submittedName>
</protein>
<feature type="region of interest" description="Disordered" evidence="1">
    <location>
        <begin position="256"/>
        <end position="352"/>
    </location>
</feature>
<feature type="region of interest" description="Disordered" evidence="1">
    <location>
        <begin position="111"/>
        <end position="132"/>
    </location>
</feature>
<organism evidence="2 3">
    <name type="scientific">Mycena chlorophos</name>
    <name type="common">Agaric fungus</name>
    <name type="synonym">Agaricus chlorophos</name>
    <dbReference type="NCBI Taxonomy" id="658473"/>
    <lineage>
        <taxon>Eukaryota</taxon>
        <taxon>Fungi</taxon>
        <taxon>Dikarya</taxon>
        <taxon>Basidiomycota</taxon>
        <taxon>Agaricomycotina</taxon>
        <taxon>Agaricomycetes</taxon>
        <taxon>Agaricomycetidae</taxon>
        <taxon>Agaricales</taxon>
        <taxon>Marasmiineae</taxon>
        <taxon>Mycenaceae</taxon>
        <taxon>Mycena</taxon>
    </lineage>
</organism>
<feature type="compositionally biased region" description="Polar residues" evidence="1">
    <location>
        <begin position="258"/>
        <end position="279"/>
    </location>
</feature>
<proteinExistence type="predicted"/>
<keyword evidence="3" id="KW-1185">Reference proteome</keyword>
<feature type="compositionally biased region" description="Polar residues" evidence="1">
    <location>
        <begin position="208"/>
        <end position="221"/>
    </location>
</feature>
<accession>A0ABQ0L224</accession>
<name>A0ABQ0L224_MYCCL</name>
<dbReference type="Proteomes" id="UP000815677">
    <property type="component" value="Unassembled WGS sequence"/>
</dbReference>
<feature type="compositionally biased region" description="Polar residues" evidence="1">
    <location>
        <begin position="327"/>
        <end position="352"/>
    </location>
</feature>
<gene>
    <name evidence="2" type="ORF">MCHLO_02780</name>
</gene>
<reference evidence="2" key="1">
    <citation type="submission" date="2014-09" db="EMBL/GenBank/DDBJ databases">
        <title>Genome sequence of the luminous mushroom Mycena chlorophos for searching fungal bioluminescence genes.</title>
        <authorList>
            <person name="Tanaka Y."/>
            <person name="Kasuga D."/>
            <person name="Oba Y."/>
            <person name="Hase S."/>
            <person name="Sato K."/>
            <person name="Oba Y."/>
            <person name="Sakakibara Y."/>
        </authorList>
    </citation>
    <scope>NUCLEOTIDE SEQUENCE</scope>
</reference>
<evidence type="ECO:0000313" key="3">
    <source>
        <dbReference type="Proteomes" id="UP000815677"/>
    </source>
</evidence>
<feature type="compositionally biased region" description="Polar residues" evidence="1">
    <location>
        <begin position="175"/>
        <end position="192"/>
    </location>
</feature>
<evidence type="ECO:0000256" key="1">
    <source>
        <dbReference type="SAM" id="MobiDB-lite"/>
    </source>
</evidence>
<dbReference type="EMBL" id="DF840919">
    <property type="protein sequence ID" value="GAT45190.1"/>
    <property type="molecule type" value="Genomic_DNA"/>
</dbReference>
<evidence type="ECO:0000313" key="2">
    <source>
        <dbReference type="EMBL" id="GAT45190.1"/>
    </source>
</evidence>